<accession>A0A1D1UC92</accession>
<gene>
    <name evidence="3" type="primary">RvY_00165-1</name>
    <name evidence="3" type="synonym">RvY_00165.1</name>
    <name evidence="3" type="ORF">RvY_00165</name>
</gene>
<dbReference type="InterPro" id="IPR050975">
    <property type="entry name" value="Sleep_regulator"/>
</dbReference>
<protein>
    <recommendedName>
        <fullName evidence="5">Protein sleepless</fullName>
    </recommendedName>
</protein>
<reference evidence="3 4" key="1">
    <citation type="journal article" date="2016" name="Nat. Commun.">
        <title>Extremotolerant tardigrade genome and improved radiotolerance of human cultured cells by tardigrade-unique protein.</title>
        <authorList>
            <person name="Hashimoto T."/>
            <person name="Horikawa D.D."/>
            <person name="Saito Y."/>
            <person name="Kuwahara H."/>
            <person name="Kozuka-Hata H."/>
            <person name="Shin-I T."/>
            <person name="Minakuchi Y."/>
            <person name="Ohishi K."/>
            <person name="Motoyama A."/>
            <person name="Aizu T."/>
            <person name="Enomoto A."/>
            <person name="Kondo K."/>
            <person name="Tanaka S."/>
            <person name="Hara Y."/>
            <person name="Koshikawa S."/>
            <person name="Sagara H."/>
            <person name="Miura T."/>
            <person name="Yokobori S."/>
            <person name="Miyagawa K."/>
            <person name="Suzuki Y."/>
            <person name="Kubo T."/>
            <person name="Oyama M."/>
            <person name="Kohara Y."/>
            <person name="Fujiyama A."/>
            <person name="Arakawa K."/>
            <person name="Katayama T."/>
            <person name="Toyoda A."/>
            <person name="Kunieda T."/>
        </authorList>
    </citation>
    <scope>NUCLEOTIDE SEQUENCE [LARGE SCALE GENOMIC DNA]</scope>
    <source>
        <strain evidence="3 4">YOKOZUNA-1</strain>
    </source>
</reference>
<dbReference type="PANTHER" id="PTHR33562">
    <property type="entry name" value="ATILLA, ISOFORM B-RELATED-RELATED"/>
    <property type="match status" value="1"/>
</dbReference>
<evidence type="ECO:0000256" key="1">
    <source>
        <dbReference type="ARBA" id="ARBA00022729"/>
    </source>
</evidence>
<comment type="caution">
    <text evidence="3">The sequence shown here is derived from an EMBL/GenBank/DDBJ whole genome shotgun (WGS) entry which is preliminary data.</text>
</comment>
<evidence type="ECO:0000313" key="4">
    <source>
        <dbReference type="Proteomes" id="UP000186922"/>
    </source>
</evidence>
<evidence type="ECO:0000256" key="2">
    <source>
        <dbReference type="SAM" id="SignalP"/>
    </source>
</evidence>
<dbReference type="EMBL" id="BDGG01000001">
    <property type="protein sequence ID" value="GAU87286.1"/>
    <property type="molecule type" value="Genomic_DNA"/>
</dbReference>
<feature type="chain" id="PRO_5008897135" description="Protein sleepless" evidence="2">
    <location>
        <begin position="24"/>
        <end position="121"/>
    </location>
</feature>
<name>A0A1D1UC92_RAMVA</name>
<organism evidence="3 4">
    <name type="scientific">Ramazzottius varieornatus</name>
    <name type="common">Water bear</name>
    <name type="synonym">Tardigrade</name>
    <dbReference type="NCBI Taxonomy" id="947166"/>
    <lineage>
        <taxon>Eukaryota</taxon>
        <taxon>Metazoa</taxon>
        <taxon>Ecdysozoa</taxon>
        <taxon>Tardigrada</taxon>
        <taxon>Eutardigrada</taxon>
        <taxon>Parachela</taxon>
        <taxon>Hypsibioidea</taxon>
        <taxon>Ramazzottiidae</taxon>
        <taxon>Ramazzottius</taxon>
    </lineage>
</organism>
<keyword evidence="1 2" id="KW-0732">Signal</keyword>
<keyword evidence="4" id="KW-1185">Reference proteome</keyword>
<dbReference type="Proteomes" id="UP000186922">
    <property type="component" value="Unassembled WGS sequence"/>
</dbReference>
<dbReference type="PANTHER" id="PTHR33562:SF31">
    <property type="entry name" value="PROTEIN QUIVER"/>
    <property type="match status" value="1"/>
</dbReference>
<sequence length="121" mass="13362">MNHGLVFLVCMLTVACFFGAVDSIRCHQCTFEQQQCRDPLNKDMFKPTACATGEVCKKTVRENGEMSRNCEVKPSNGKMECSGDKPRTCYCDRDDCNSSGINTPSVIAMGVAVIFMAANRF</sequence>
<proteinExistence type="predicted"/>
<dbReference type="AlphaFoldDB" id="A0A1D1UC92"/>
<feature type="signal peptide" evidence="2">
    <location>
        <begin position="1"/>
        <end position="23"/>
    </location>
</feature>
<evidence type="ECO:0008006" key="5">
    <source>
        <dbReference type="Google" id="ProtNLM"/>
    </source>
</evidence>
<evidence type="ECO:0000313" key="3">
    <source>
        <dbReference type="EMBL" id="GAU87286.1"/>
    </source>
</evidence>